<dbReference type="EMBL" id="JBHSBH010000012">
    <property type="protein sequence ID" value="MFC3997841.1"/>
    <property type="molecule type" value="Genomic_DNA"/>
</dbReference>
<dbReference type="Gene3D" id="1.10.3720.10">
    <property type="entry name" value="MetI-like"/>
    <property type="match status" value="2"/>
</dbReference>
<feature type="transmembrane region" description="Helical" evidence="8">
    <location>
        <begin position="165"/>
        <end position="189"/>
    </location>
</feature>
<dbReference type="SUPFAM" id="SSF161098">
    <property type="entry name" value="MetI-like"/>
    <property type="match status" value="2"/>
</dbReference>
<comment type="subcellular location">
    <subcellularLocation>
        <location evidence="1">Cell inner membrane</location>
        <topology evidence="1">Multi-pass membrane protein</topology>
    </subcellularLocation>
    <subcellularLocation>
        <location evidence="8">Cell membrane</location>
        <topology evidence="8">Multi-pass membrane protein</topology>
    </subcellularLocation>
</comment>
<feature type="transmembrane region" description="Helical" evidence="8">
    <location>
        <begin position="453"/>
        <end position="479"/>
    </location>
</feature>
<feature type="transmembrane region" description="Helical" evidence="8">
    <location>
        <begin position="91"/>
        <end position="113"/>
    </location>
</feature>
<keyword evidence="4" id="KW-0997">Cell inner membrane</keyword>
<evidence type="ECO:0000256" key="2">
    <source>
        <dbReference type="ARBA" id="ARBA00022448"/>
    </source>
</evidence>
<accession>A0ABV8FSH2</accession>
<name>A0ABV8FSH2_9ACTN</name>
<evidence type="ECO:0000256" key="1">
    <source>
        <dbReference type="ARBA" id="ARBA00004429"/>
    </source>
</evidence>
<keyword evidence="7 8" id="KW-0472">Membrane</keyword>
<dbReference type="PANTHER" id="PTHR43357">
    <property type="entry name" value="INNER MEMBRANE ABC TRANSPORTER PERMEASE PROTEIN YDCV"/>
    <property type="match status" value="1"/>
</dbReference>
<evidence type="ECO:0000256" key="3">
    <source>
        <dbReference type="ARBA" id="ARBA00022475"/>
    </source>
</evidence>
<feature type="transmembrane region" description="Helical" evidence="8">
    <location>
        <begin position="557"/>
        <end position="578"/>
    </location>
</feature>
<dbReference type="InterPro" id="IPR000515">
    <property type="entry name" value="MetI-like"/>
</dbReference>
<reference evidence="11" key="1">
    <citation type="journal article" date="2019" name="Int. J. Syst. Evol. Microbiol.">
        <title>The Global Catalogue of Microorganisms (GCM) 10K type strain sequencing project: providing services to taxonomists for standard genome sequencing and annotation.</title>
        <authorList>
            <consortium name="The Broad Institute Genomics Platform"/>
            <consortium name="The Broad Institute Genome Sequencing Center for Infectious Disease"/>
            <person name="Wu L."/>
            <person name="Ma J."/>
        </authorList>
    </citation>
    <scope>NUCLEOTIDE SEQUENCE [LARGE SCALE GENOMIC DNA]</scope>
    <source>
        <strain evidence="11">TBRC 1826</strain>
    </source>
</reference>
<evidence type="ECO:0000256" key="7">
    <source>
        <dbReference type="ARBA" id="ARBA00023136"/>
    </source>
</evidence>
<comment type="similarity">
    <text evidence="8">Belongs to the binding-protein-dependent transport system permease family.</text>
</comment>
<evidence type="ECO:0000313" key="10">
    <source>
        <dbReference type="EMBL" id="MFC3997841.1"/>
    </source>
</evidence>
<gene>
    <name evidence="10" type="ORF">ACFOVU_18040</name>
</gene>
<feature type="transmembrane region" description="Helical" evidence="8">
    <location>
        <begin position="324"/>
        <end position="347"/>
    </location>
</feature>
<comment type="caution">
    <text evidence="10">The sequence shown here is derived from an EMBL/GenBank/DDBJ whole genome shotgun (WGS) entry which is preliminary data.</text>
</comment>
<dbReference type="PROSITE" id="PS50928">
    <property type="entry name" value="ABC_TM1"/>
    <property type="match status" value="2"/>
</dbReference>
<keyword evidence="11" id="KW-1185">Reference proteome</keyword>
<feature type="transmembrane region" description="Helical" evidence="8">
    <location>
        <begin position="500"/>
        <end position="521"/>
    </location>
</feature>
<feature type="transmembrane region" description="Helical" evidence="8">
    <location>
        <begin position="382"/>
        <end position="406"/>
    </location>
</feature>
<evidence type="ECO:0000256" key="8">
    <source>
        <dbReference type="RuleBase" id="RU363032"/>
    </source>
</evidence>
<feature type="transmembrane region" description="Helical" evidence="8">
    <location>
        <begin position="125"/>
        <end position="145"/>
    </location>
</feature>
<evidence type="ECO:0000259" key="9">
    <source>
        <dbReference type="PROSITE" id="PS50928"/>
    </source>
</evidence>
<evidence type="ECO:0000256" key="4">
    <source>
        <dbReference type="ARBA" id="ARBA00022519"/>
    </source>
</evidence>
<dbReference type="Proteomes" id="UP001595847">
    <property type="component" value="Unassembled WGS sequence"/>
</dbReference>
<feature type="domain" description="ABC transmembrane type-1" evidence="9">
    <location>
        <begin position="87"/>
        <end position="294"/>
    </location>
</feature>
<dbReference type="Pfam" id="PF00528">
    <property type="entry name" value="BPD_transp_1"/>
    <property type="match status" value="2"/>
</dbReference>
<dbReference type="InterPro" id="IPR035906">
    <property type="entry name" value="MetI-like_sf"/>
</dbReference>
<feature type="domain" description="ABC transmembrane type-1" evidence="9">
    <location>
        <begin position="382"/>
        <end position="575"/>
    </location>
</feature>
<feature type="transmembrane region" description="Helical" evidence="8">
    <location>
        <begin position="273"/>
        <end position="293"/>
    </location>
</feature>
<dbReference type="RefSeq" id="WP_378535165.1">
    <property type="nucleotide sequence ID" value="NZ_JBHSBH010000012.1"/>
</dbReference>
<keyword evidence="5 8" id="KW-0812">Transmembrane</keyword>
<evidence type="ECO:0000256" key="5">
    <source>
        <dbReference type="ARBA" id="ARBA00022692"/>
    </source>
</evidence>
<evidence type="ECO:0000313" key="11">
    <source>
        <dbReference type="Proteomes" id="UP001595847"/>
    </source>
</evidence>
<feature type="transmembrane region" description="Helical" evidence="8">
    <location>
        <begin position="32"/>
        <end position="54"/>
    </location>
</feature>
<protein>
    <submittedName>
        <fullName evidence="10">ABC transporter permease</fullName>
    </submittedName>
</protein>
<keyword evidence="2 8" id="KW-0813">Transport</keyword>
<dbReference type="PANTHER" id="PTHR43357:SF4">
    <property type="entry name" value="INNER MEMBRANE ABC TRANSPORTER PERMEASE PROTEIN YDCV"/>
    <property type="match status" value="1"/>
</dbReference>
<keyword evidence="3" id="KW-1003">Cell membrane</keyword>
<proteinExistence type="inferred from homology"/>
<evidence type="ECO:0000256" key="6">
    <source>
        <dbReference type="ARBA" id="ARBA00022989"/>
    </source>
</evidence>
<sequence length="585" mass="62636">MTTLTPPRRQLRPGELGVPHYRRPAGVGRESAVHYGVLVITAALVLAPILPILYQSFADRPLYEAGGLLTVGNYVRLFTEAGFGRVVLNSLVFAVMTTVIALTGGAALAILLVRTRIPGGRVLTAVLRWPIYISPLVLAFGWIILYGPAGFITLVVSDAVGFTPWNLYTIPGMALTEAVAAIPLAYLYCASALRFSDTSLESAARTCGSGPLRILWSVVLPTLRPPLVYSGLLIFTTSLESLSVPLLYGQPAEIDMFSSFLYTNGIASIDPDYGILGAASVVILAVTVVLVWVQTRLLRDGQRFVSVRGKAVRQRPLDLGPIRWAALAVIVAYVLVGPFLPIMGLLLRAFTTILTPLVSPLEFLSLDNFAVIFTYPVYSTSIVNSLIVALAGAVFLTVFATLVVLVSRRSGFRFARTLELLALAPQAIPGVVLGVGFFWAFTLLPENTAAVRASLVAIIIVFSVRSLPVAFGAVAPIVMQIGTELDSAARVAGADWWRTVVHVFARLLTPAYLSSFVLVFVQMIKEFAPAVFIATAATQVIGTTTFELWMQGTTGPVAAMATIQIAITAVCVALAGRIEKGRTNA</sequence>
<feature type="transmembrane region" description="Helical" evidence="8">
    <location>
        <begin position="418"/>
        <end position="441"/>
    </location>
</feature>
<dbReference type="CDD" id="cd06261">
    <property type="entry name" value="TM_PBP2"/>
    <property type="match status" value="2"/>
</dbReference>
<organism evidence="10 11">
    <name type="scientific">Nocardiopsis sediminis</name>
    <dbReference type="NCBI Taxonomy" id="1778267"/>
    <lineage>
        <taxon>Bacteria</taxon>
        <taxon>Bacillati</taxon>
        <taxon>Actinomycetota</taxon>
        <taxon>Actinomycetes</taxon>
        <taxon>Streptosporangiales</taxon>
        <taxon>Nocardiopsidaceae</taxon>
        <taxon>Nocardiopsis</taxon>
    </lineage>
</organism>
<keyword evidence="6 8" id="KW-1133">Transmembrane helix</keyword>